<dbReference type="OrthoDB" id="286252at2"/>
<dbReference type="InterPro" id="IPR024211">
    <property type="entry name" value="DUF3841"/>
</dbReference>
<proteinExistence type="predicted"/>
<gene>
    <name evidence="1" type="ORF">EHS13_23115</name>
</gene>
<dbReference type="KEGG" id="ppsc:EHS13_23115"/>
<evidence type="ECO:0000313" key="1">
    <source>
        <dbReference type="EMBL" id="QGQ97572.1"/>
    </source>
</evidence>
<dbReference type="EMBL" id="CP034235">
    <property type="protein sequence ID" value="QGQ97572.1"/>
    <property type="molecule type" value="Genomic_DNA"/>
</dbReference>
<keyword evidence="2" id="KW-1185">Reference proteome</keyword>
<accession>A0A6B8RPF7</accession>
<dbReference type="Pfam" id="PF12952">
    <property type="entry name" value="DUF3841"/>
    <property type="match status" value="1"/>
</dbReference>
<evidence type="ECO:0000313" key="2">
    <source>
        <dbReference type="Proteomes" id="UP000426246"/>
    </source>
</evidence>
<protein>
    <submittedName>
        <fullName evidence="1">DUF3841 domain-containing protein</fullName>
    </submittedName>
</protein>
<name>A0A6B8RPF7_9BACL</name>
<dbReference type="AlphaFoldDB" id="A0A6B8RPF7"/>
<dbReference type="Proteomes" id="UP000426246">
    <property type="component" value="Chromosome"/>
</dbReference>
<organism evidence="1 2">
    <name type="scientific">Paenibacillus psychroresistens</name>
    <dbReference type="NCBI Taxonomy" id="1778678"/>
    <lineage>
        <taxon>Bacteria</taxon>
        <taxon>Bacillati</taxon>
        <taxon>Bacillota</taxon>
        <taxon>Bacilli</taxon>
        <taxon>Bacillales</taxon>
        <taxon>Paenibacillaceae</taxon>
        <taxon>Paenibacillus</taxon>
    </lineage>
</organism>
<dbReference type="RefSeq" id="WP_155702676.1">
    <property type="nucleotide sequence ID" value="NZ_CP034235.1"/>
</dbReference>
<sequence>MTRYWTNQTIEGWEHAQKVGYLVGNSEFIWDELLESYQWMMLQMEKKLPNYSNEYPIWLWTEKPDLRKSGHFNGGTQAVSLEVEIQSDRVLLSDFDAWHVILNNGFFALNEEEFDSFYRGEVSITKEESWERLFNQELLTDSPWWNNAPLYFQGVTGKIEIAAIRKVRTFVARGIKL</sequence>
<reference evidence="2" key="1">
    <citation type="submission" date="2018-11" db="EMBL/GenBank/DDBJ databases">
        <title>Complete genome sequence of Paenibacillus sp. ML311-T8.</title>
        <authorList>
            <person name="Nam Y.-D."/>
            <person name="Kang J."/>
            <person name="Chung W.-H."/>
            <person name="Park Y.S."/>
        </authorList>
    </citation>
    <scope>NUCLEOTIDE SEQUENCE [LARGE SCALE GENOMIC DNA]</scope>
    <source>
        <strain evidence="2">ML311-T8</strain>
    </source>
</reference>